<dbReference type="AlphaFoldDB" id="A0A8S1H3I7"/>
<comment type="caution">
    <text evidence="5">The sequence shown here is derived from an EMBL/GenBank/DDBJ whole genome shotgun (WGS) entry which is preliminary data.</text>
</comment>
<comment type="similarity">
    <text evidence="2">Belongs to the ESS2 family.</text>
</comment>
<evidence type="ECO:0000313" key="6">
    <source>
        <dbReference type="Proteomes" id="UP000835052"/>
    </source>
</evidence>
<feature type="compositionally biased region" description="Low complexity" evidence="4">
    <location>
        <begin position="495"/>
        <end position="506"/>
    </location>
</feature>
<proteinExistence type="inferred from homology"/>
<dbReference type="PANTHER" id="PTHR12940">
    <property type="entry name" value="ES-2 PROTEIN - RELATED"/>
    <property type="match status" value="1"/>
</dbReference>
<dbReference type="PANTHER" id="PTHR12940:SF0">
    <property type="entry name" value="SPLICING FACTOR ESS-2 HOMOLOG"/>
    <property type="match status" value="1"/>
</dbReference>
<keyword evidence="3" id="KW-0539">Nucleus</keyword>
<feature type="compositionally biased region" description="Basic and acidic residues" evidence="4">
    <location>
        <begin position="93"/>
        <end position="102"/>
    </location>
</feature>
<evidence type="ECO:0000256" key="4">
    <source>
        <dbReference type="SAM" id="MobiDB-lite"/>
    </source>
</evidence>
<dbReference type="Proteomes" id="UP000835052">
    <property type="component" value="Unassembled WGS sequence"/>
</dbReference>
<dbReference type="Pfam" id="PF09751">
    <property type="entry name" value="Es2"/>
    <property type="match status" value="1"/>
</dbReference>
<protein>
    <submittedName>
        <fullName evidence="5">Uncharacterized protein</fullName>
    </submittedName>
</protein>
<evidence type="ECO:0000256" key="1">
    <source>
        <dbReference type="ARBA" id="ARBA00004123"/>
    </source>
</evidence>
<comment type="subcellular location">
    <subcellularLocation>
        <location evidence="1">Nucleus</location>
    </subcellularLocation>
</comment>
<feature type="region of interest" description="Disordered" evidence="4">
    <location>
        <begin position="452"/>
        <end position="532"/>
    </location>
</feature>
<reference evidence="5" key="1">
    <citation type="submission" date="2020-10" db="EMBL/GenBank/DDBJ databases">
        <authorList>
            <person name="Kikuchi T."/>
        </authorList>
    </citation>
    <scope>NUCLEOTIDE SEQUENCE</scope>
    <source>
        <strain evidence="5">NKZ352</strain>
    </source>
</reference>
<accession>A0A8S1H3I7</accession>
<evidence type="ECO:0000256" key="2">
    <source>
        <dbReference type="ARBA" id="ARBA00009072"/>
    </source>
</evidence>
<organism evidence="5 6">
    <name type="scientific">Caenorhabditis auriculariae</name>
    <dbReference type="NCBI Taxonomy" id="2777116"/>
    <lineage>
        <taxon>Eukaryota</taxon>
        <taxon>Metazoa</taxon>
        <taxon>Ecdysozoa</taxon>
        <taxon>Nematoda</taxon>
        <taxon>Chromadorea</taxon>
        <taxon>Rhabditida</taxon>
        <taxon>Rhabditina</taxon>
        <taxon>Rhabditomorpha</taxon>
        <taxon>Rhabditoidea</taxon>
        <taxon>Rhabditidae</taxon>
        <taxon>Peloderinae</taxon>
        <taxon>Caenorhabditis</taxon>
    </lineage>
</organism>
<feature type="compositionally biased region" description="Polar residues" evidence="4">
    <location>
        <begin position="454"/>
        <end position="475"/>
    </location>
</feature>
<feature type="region of interest" description="Disordered" evidence="4">
    <location>
        <begin position="93"/>
        <end position="172"/>
    </location>
</feature>
<dbReference type="EMBL" id="CAJGYM010000007">
    <property type="protein sequence ID" value="CAD6187980.1"/>
    <property type="molecule type" value="Genomic_DNA"/>
</dbReference>
<keyword evidence="6" id="KW-1185">Reference proteome</keyword>
<dbReference type="GO" id="GO:0071013">
    <property type="term" value="C:catalytic step 2 spliceosome"/>
    <property type="evidence" value="ECO:0007669"/>
    <property type="project" value="TreeGrafter"/>
</dbReference>
<name>A0A8S1H3I7_9PELO</name>
<evidence type="ECO:0000256" key="3">
    <source>
        <dbReference type="ARBA" id="ARBA00023242"/>
    </source>
</evidence>
<dbReference type="InterPro" id="IPR019148">
    <property type="entry name" value="Nuclear_protein_DGCR14_ESS-2"/>
</dbReference>
<sequence length="532" mass="58884">MSSFDAEDRRAKYAVVPKSVNDGKVVELSQKTVQSTKQVRKVLPEEQYISKLERIIVKDYFPELPKLQAQREYMDAVASNDVAKIRELQVRFRTTRRTDRRTSPSAHAISGTPLVGKPDRPTSPLNFDPATPGPSTSKASEAPLDDPYSTPLPYSNAEGDNEADLKKKKKKEVEMSVTGYLNSFTSEDNASFEELTEVMRERERAKRHWVYEAEERHNKNSIIHSLMPAEADVQLAIKYTANAEEERPIAVDNWKYTAWNTILFNPEGVPMSAEESAAAALKQQIVINKSATRFPDDVKNKPSEESMSRAAMIQAANKAGKVDVLGHEIGATKTMGILATPSPAPGVEDSPLMTWGEIDGTPFRLDAPDVSAPTANAPTFKMPEVPYREQIAQGINDTIAMRYRDKRKVAMKAAEGAHSTPRFGGASKRTSEKLALLSPAAQRLATNKLGIQMRTGSSSSFSKTPVTPSERTPGSTRKPLHRTPVTSMIRRRETPTPSTTSTTSLTDNLLHIEPSPERKEETKSRARAGDFF</sequence>
<dbReference type="OrthoDB" id="19679at2759"/>
<evidence type="ECO:0000313" key="5">
    <source>
        <dbReference type="EMBL" id="CAD6187980.1"/>
    </source>
</evidence>
<feature type="compositionally biased region" description="Basic and acidic residues" evidence="4">
    <location>
        <begin position="514"/>
        <end position="532"/>
    </location>
</feature>
<gene>
    <name evidence="5" type="ORF">CAUJ_LOCUS3899</name>
</gene>